<dbReference type="Pfam" id="PF07596">
    <property type="entry name" value="SBP_bac_10"/>
    <property type="match status" value="2"/>
</dbReference>
<keyword evidence="4" id="KW-1185">Reference proteome</keyword>
<feature type="signal peptide" evidence="1">
    <location>
        <begin position="1"/>
        <end position="46"/>
    </location>
</feature>
<dbReference type="EMBL" id="CP001744">
    <property type="protein sequence ID" value="ADG66862.1"/>
    <property type="molecule type" value="Genomic_DNA"/>
</dbReference>
<feature type="domain" description="DUF1559" evidence="2">
    <location>
        <begin position="142"/>
        <end position="272"/>
    </location>
</feature>
<keyword evidence="1" id="KW-0732">Signal</keyword>
<gene>
    <name evidence="3" type="ordered locus">Plim_1019</name>
</gene>
<sequence precursor="true">MPSLSFVIARLNQFGSSRRTIQRSCFWGWRLSLLAMLSLITGSAVAAEPLPEAKYLPEKSVAIASIKVSQLYHWKPVQLAKELGAFDEADFGPLPFTIEDFSKIDRIVVALDQNFINAIANDFGLETPLSGAATQHAPDPHNNLLNISLAAHNYHEQNGRFPRANGDGEGRQTGLSWRVHLLPYLDENTLYQQFRLNEPWDSEHNKKLIAKMPHFYKSPGVKVTGKTSIHVITGPGTIFPDDAKRGTAMGDISDGTANTIMAVQADPSTAVEWTKPGGLPFDPKNPKGSLGPIPEAGLYIVLADASVKKLSAKVSGKDLAAFITPSGGEPVDMEVLGKSRPNFRLLPTVVISPTVVINLKEPFEMSRIEAFFDEKLTVGRHTIYCTRGVGLWPTTPYAPTTFVLGSIADLEARLKGNTITTIKPSPLVAQLDPGADFSMVVSLQAQKPLLKQLVGQMPQLQELLDYQVLTQSLRLTNLNPGDKILVSTGTCASAKVAATKAAELKNQMQLVQTLLPALANDIPNADDRKLMTSLATGLKVEQVGNKITTSLVAPQGIERLPDYFDTAIRQAIAAADATKQRNRLKQIGLAFHNSHDIFNRFPSSSRTTNPDDSKALSWRVHILGYLGEAELYNQFRLDEPWDSPHNLKLAEKMPSVYKTPGVKDANKTSFHLPEGAGMPFDAAKAPHLRDFTDGLSNTVIVVQAGADKAEIWTKPGGLPIDPEEPLKSLGQISEKGILALNGDGSLRMIPASVDTKTLLNLLRHNDGK</sequence>
<dbReference type="PANTHER" id="PTHR30093">
    <property type="entry name" value="GENERAL SECRETION PATHWAY PROTEIN G"/>
    <property type="match status" value="1"/>
</dbReference>
<dbReference type="AlphaFoldDB" id="D5ST94"/>
<name>D5ST94_PLAL2</name>
<dbReference type="PANTHER" id="PTHR30093:SF2">
    <property type="entry name" value="TYPE II SECRETION SYSTEM PROTEIN H"/>
    <property type="match status" value="1"/>
</dbReference>
<dbReference type="InterPro" id="IPR011453">
    <property type="entry name" value="DUF1559"/>
</dbReference>
<organism evidence="3 4">
    <name type="scientific">Planctopirus limnophila (strain ATCC 43296 / DSM 3776 / IFAM 1008 / Mu 290)</name>
    <name type="common">Planctomyces limnophilus</name>
    <dbReference type="NCBI Taxonomy" id="521674"/>
    <lineage>
        <taxon>Bacteria</taxon>
        <taxon>Pseudomonadati</taxon>
        <taxon>Planctomycetota</taxon>
        <taxon>Planctomycetia</taxon>
        <taxon>Planctomycetales</taxon>
        <taxon>Planctomycetaceae</taxon>
        <taxon>Planctopirus</taxon>
    </lineage>
</organism>
<proteinExistence type="predicted"/>
<evidence type="ECO:0000313" key="4">
    <source>
        <dbReference type="Proteomes" id="UP000002220"/>
    </source>
</evidence>
<dbReference type="OrthoDB" id="285651at2"/>
<reference evidence="3 4" key="1">
    <citation type="journal article" date="2010" name="Stand. Genomic Sci.">
        <title>Complete genome sequence of Planctomyces limnophilus type strain (Mu 290).</title>
        <authorList>
            <person name="Labutti K."/>
            <person name="Sikorski J."/>
            <person name="Schneider S."/>
            <person name="Nolan M."/>
            <person name="Lucas S."/>
            <person name="Glavina Del Rio T."/>
            <person name="Tice H."/>
            <person name="Cheng J.F."/>
            <person name="Goodwin L."/>
            <person name="Pitluck S."/>
            <person name="Liolios K."/>
            <person name="Ivanova N."/>
            <person name="Mavromatis K."/>
            <person name="Mikhailova N."/>
            <person name="Pati A."/>
            <person name="Chen A."/>
            <person name="Palaniappan K."/>
            <person name="Land M."/>
            <person name="Hauser L."/>
            <person name="Chang Y.J."/>
            <person name="Jeffries C.D."/>
            <person name="Tindall B.J."/>
            <person name="Rohde M."/>
            <person name="Goker M."/>
            <person name="Woyke T."/>
            <person name="Bristow J."/>
            <person name="Eisen J.A."/>
            <person name="Markowitz V."/>
            <person name="Hugenholtz P."/>
            <person name="Kyrpides N.C."/>
            <person name="Klenk H.P."/>
            <person name="Lapidus A."/>
        </authorList>
    </citation>
    <scope>NUCLEOTIDE SEQUENCE [LARGE SCALE GENOMIC DNA]</scope>
    <source>
        <strain evidence="4">ATCC 43296 / DSM 3776 / IFAM 1008 / 290</strain>
    </source>
</reference>
<dbReference type="Proteomes" id="UP000002220">
    <property type="component" value="Chromosome"/>
</dbReference>
<dbReference type="HOGENOM" id="CLU_374223_0_0_0"/>
<accession>D5ST94</accession>
<feature type="domain" description="DUF1559" evidence="2">
    <location>
        <begin position="581"/>
        <end position="653"/>
    </location>
</feature>
<dbReference type="STRING" id="521674.Plim_1019"/>
<dbReference type="RefSeq" id="WP_013109293.1">
    <property type="nucleotide sequence ID" value="NC_014148.1"/>
</dbReference>
<protein>
    <recommendedName>
        <fullName evidence="2">DUF1559 domain-containing protein</fullName>
    </recommendedName>
</protein>
<feature type="chain" id="PRO_5003076215" description="DUF1559 domain-containing protein" evidence="1">
    <location>
        <begin position="47"/>
        <end position="768"/>
    </location>
</feature>
<evidence type="ECO:0000256" key="1">
    <source>
        <dbReference type="SAM" id="SignalP"/>
    </source>
</evidence>
<evidence type="ECO:0000313" key="3">
    <source>
        <dbReference type="EMBL" id="ADG66862.1"/>
    </source>
</evidence>
<evidence type="ECO:0000259" key="2">
    <source>
        <dbReference type="Pfam" id="PF07596"/>
    </source>
</evidence>
<dbReference type="eggNOG" id="COG4219">
    <property type="taxonomic scope" value="Bacteria"/>
</dbReference>
<dbReference type="KEGG" id="plm:Plim_1019"/>